<evidence type="ECO:0000313" key="3">
    <source>
        <dbReference type="Proteomes" id="UP000765509"/>
    </source>
</evidence>
<reference evidence="2" key="1">
    <citation type="submission" date="2021-03" db="EMBL/GenBank/DDBJ databases">
        <title>Draft genome sequence of rust myrtle Austropuccinia psidii MF-1, a brazilian biotype.</title>
        <authorList>
            <person name="Quecine M.C."/>
            <person name="Pachon D.M.R."/>
            <person name="Bonatelli M.L."/>
            <person name="Correr F.H."/>
            <person name="Franceschini L.M."/>
            <person name="Leite T.F."/>
            <person name="Margarido G.R.A."/>
            <person name="Almeida C.A."/>
            <person name="Ferrarezi J.A."/>
            <person name="Labate C.A."/>
        </authorList>
    </citation>
    <scope>NUCLEOTIDE SEQUENCE</scope>
    <source>
        <strain evidence="2">MF-1</strain>
    </source>
</reference>
<dbReference type="AlphaFoldDB" id="A0A9Q3KHG0"/>
<organism evidence="2 3">
    <name type="scientific">Austropuccinia psidii MF-1</name>
    <dbReference type="NCBI Taxonomy" id="1389203"/>
    <lineage>
        <taxon>Eukaryota</taxon>
        <taxon>Fungi</taxon>
        <taxon>Dikarya</taxon>
        <taxon>Basidiomycota</taxon>
        <taxon>Pucciniomycotina</taxon>
        <taxon>Pucciniomycetes</taxon>
        <taxon>Pucciniales</taxon>
        <taxon>Sphaerophragmiaceae</taxon>
        <taxon>Austropuccinia</taxon>
    </lineage>
</organism>
<dbReference type="Proteomes" id="UP000765509">
    <property type="component" value="Unassembled WGS sequence"/>
</dbReference>
<evidence type="ECO:0000313" key="2">
    <source>
        <dbReference type="EMBL" id="MBW0579827.1"/>
    </source>
</evidence>
<dbReference type="EMBL" id="AVOT02106009">
    <property type="protein sequence ID" value="MBW0579827.1"/>
    <property type="molecule type" value="Genomic_DNA"/>
</dbReference>
<proteinExistence type="predicted"/>
<keyword evidence="3" id="KW-1185">Reference proteome</keyword>
<name>A0A9Q3KHG0_9BASI</name>
<gene>
    <name evidence="2" type="ORF">O181_119542</name>
</gene>
<comment type="caution">
    <text evidence="2">The sequence shown here is derived from an EMBL/GenBank/DDBJ whole genome shotgun (WGS) entry which is preliminary data.</text>
</comment>
<feature type="region of interest" description="Disordered" evidence="1">
    <location>
        <begin position="62"/>
        <end position="108"/>
    </location>
</feature>
<sequence length="108" mass="12601">MEKWYNSRTAGKKTISADTFNVAFLPDASLSIRGNQHPYEKLNDRRFNEKYWDQLIEPYNISHNIHPNDKDVESESNTSAELARTLSEEDIDSSESDEENDEEYIEIN</sequence>
<evidence type="ECO:0000256" key="1">
    <source>
        <dbReference type="SAM" id="MobiDB-lite"/>
    </source>
</evidence>
<protein>
    <submittedName>
        <fullName evidence="2">Uncharacterized protein</fullName>
    </submittedName>
</protein>
<feature type="compositionally biased region" description="Acidic residues" evidence="1">
    <location>
        <begin position="88"/>
        <end position="108"/>
    </location>
</feature>
<accession>A0A9Q3KHG0</accession>